<sequence length="534" mass="58295">MLKRNCVHSILALTFMATSTHAAPHNGVTYESLEKGKFSDLSSFLKTINLYDKDNNLIDNGKQLDISKAENKYLFYTLKTNKQAGLSPEGFGTTLSSIATYYDYAKEQAYFVDKESKKILLSSDGLGNVMVIGPDGYGYTKHIPEISEYLYKLKINGPLGNAVDMELSGEDIKAIYSEMSYLGSGKTEAGGRASATGVDSTSLGYNSIANHSNSIALGANSVTTRSNEVSIGTKNGETRIIGGVSDGKLTTDAATVGQLYHEYSIEKVARIEGDAQTLKSANTYTNKQVNALEQNTNQQLQHEATARIEGDAQTLKSANTYTNKQVNALEQNTNQQLQHEATARIEGDAQTLKSANTYTNKQVNALEQNTNQQLQHEATARIEGDAQTLKSANTYTNKQVNALEQNTNQQLQHEATARIEGDAQTLKSANTYTNKQVNALEQNTNQQFRQLRDQIIKNRKRSDAGIAGAMAMTAIPMIDGKQYSFGMAASNYRDEQAIAAGIIFRTSENTVVRLNTSWDTQHGTGVATGMSIGW</sequence>
<evidence type="ECO:0000256" key="3">
    <source>
        <dbReference type="ARBA" id="ARBA00022448"/>
    </source>
</evidence>
<protein>
    <submittedName>
        <fullName evidence="13">STEC autoagglutinating adhesin</fullName>
    </submittedName>
</protein>
<dbReference type="Pfam" id="PF05658">
    <property type="entry name" value="YadA_head"/>
    <property type="match status" value="1"/>
</dbReference>
<dbReference type="InterPro" id="IPR005594">
    <property type="entry name" value="YadA_C"/>
</dbReference>
<reference evidence="13" key="1">
    <citation type="journal article" date="2003" name="Infect. Immun.">
        <title>Transfer region of pO113 from enterohemorrhagic Escherichia coli: similarity with R64 and identification of a novel plasmid-encoded autotransporter, EpeA.</title>
        <authorList>
            <person name="Leyton D.L."/>
            <person name="Sloan J."/>
            <person name="Hill R.E."/>
            <person name="Doughty S."/>
            <person name="Hartland E.L."/>
        </authorList>
    </citation>
    <scope>NUCLEOTIDE SEQUENCE</scope>
    <source>
        <strain evidence="13">EH41</strain>
        <plasmid evidence="13">pO113</plasmid>
    </source>
</reference>
<geneLocation type="plasmid" evidence="13">
    <name>pO113</name>
</geneLocation>
<dbReference type="InterPro" id="IPR011049">
    <property type="entry name" value="Serralysin-like_metalloprot_C"/>
</dbReference>
<dbReference type="Pfam" id="PF03895">
    <property type="entry name" value="YadA_anchor"/>
    <property type="match status" value="1"/>
</dbReference>
<feature type="domain" description="Trimeric autotransporter adhesin YadA-like head" evidence="12">
    <location>
        <begin position="195"/>
        <end position="221"/>
    </location>
</feature>
<dbReference type="SUPFAM" id="SSF101967">
    <property type="entry name" value="Adhesin YadA, collagen-binding domain"/>
    <property type="match status" value="1"/>
</dbReference>
<evidence type="ECO:0000256" key="4">
    <source>
        <dbReference type="ARBA" id="ARBA00022452"/>
    </source>
</evidence>
<dbReference type="AlphaFoldDB" id="Q3ZTY1"/>
<keyword evidence="6 10" id="KW-0732">Signal</keyword>
<keyword evidence="9" id="KW-0998">Cell outer membrane</keyword>
<dbReference type="Gene3D" id="1.20.5.2280">
    <property type="match status" value="2"/>
</dbReference>
<feature type="chain" id="PRO_5004231412" evidence="10">
    <location>
        <begin position="23"/>
        <end position="534"/>
    </location>
</feature>
<evidence type="ECO:0000256" key="6">
    <source>
        <dbReference type="ARBA" id="ARBA00022729"/>
    </source>
</evidence>
<keyword evidence="7" id="KW-0653">Protein transport</keyword>
<evidence type="ECO:0000256" key="8">
    <source>
        <dbReference type="ARBA" id="ARBA00023136"/>
    </source>
</evidence>
<evidence type="ECO:0000256" key="7">
    <source>
        <dbReference type="ARBA" id="ARBA00022927"/>
    </source>
</evidence>
<dbReference type="Gene3D" id="2.150.10.10">
    <property type="entry name" value="Serralysin-like metalloprotease, C-terminal"/>
    <property type="match status" value="1"/>
</dbReference>
<feature type="signal peptide" evidence="10">
    <location>
        <begin position="1"/>
        <end position="22"/>
    </location>
</feature>
<evidence type="ECO:0000313" key="13">
    <source>
        <dbReference type="EMBL" id="AAZ76520.1"/>
    </source>
</evidence>
<keyword evidence="13" id="KW-0614">Plasmid</keyword>
<evidence type="ECO:0000256" key="5">
    <source>
        <dbReference type="ARBA" id="ARBA00022692"/>
    </source>
</evidence>
<keyword evidence="4" id="KW-1134">Transmembrane beta strand</keyword>
<accession>Q3ZTY1</accession>
<evidence type="ECO:0000259" key="12">
    <source>
        <dbReference type="Pfam" id="PF05658"/>
    </source>
</evidence>
<dbReference type="SUPFAM" id="SSF54523">
    <property type="entry name" value="Pili subunits"/>
    <property type="match status" value="1"/>
</dbReference>
<dbReference type="Gene3D" id="3.30.1300.30">
    <property type="entry name" value="GSPII I/J protein-like"/>
    <property type="match status" value="1"/>
</dbReference>
<dbReference type="EMBL" id="AY258503">
    <property type="protein sequence ID" value="AAZ76520.1"/>
    <property type="molecule type" value="Genomic_DNA"/>
</dbReference>
<gene>
    <name evidence="13" type="primary">saa</name>
    <name evidence="13" type="ORF">LH0174</name>
</gene>
<dbReference type="GO" id="GO:0009279">
    <property type="term" value="C:cell outer membrane"/>
    <property type="evidence" value="ECO:0007669"/>
    <property type="project" value="UniProtKB-SubCell"/>
</dbReference>
<dbReference type="GO" id="GO:0015031">
    <property type="term" value="P:protein transport"/>
    <property type="evidence" value="ECO:0007669"/>
    <property type="project" value="UniProtKB-KW"/>
</dbReference>
<keyword evidence="8" id="KW-0472">Membrane</keyword>
<reference evidence="13" key="2">
    <citation type="submission" date="2004-08" db="EMBL/GenBank/DDBJ databases">
        <authorList>
            <person name="Sloan J."/>
            <person name="Bulach D.M."/>
            <person name="Hartland E.L."/>
        </authorList>
    </citation>
    <scope>NUCLEOTIDE SEQUENCE</scope>
    <source>
        <strain evidence="13">EH41</strain>
        <plasmid evidence="13">pO113</plasmid>
    </source>
</reference>
<proteinExistence type="predicted"/>
<dbReference type="InterPro" id="IPR045584">
    <property type="entry name" value="Pilin-like"/>
</dbReference>
<evidence type="ECO:0000256" key="9">
    <source>
        <dbReference type="ARBA" id="ARBA00023237"/>
    </source>
</evidence>
<organism evidence="13">
    <name type="scientific">Escherichia coli</name>
    <dbReference type="NCBI Taxonomy" id="562"/>
    <lineage>
        <taxon>Bacteria</taxon>
        <taxon>Pseudomonadati</taxon>
        <taxon>Pseudomonadota</taxon>
        <taxon>Gammaproteobacteria</taxon>
        <taxon>Enterobacterales</taxon>
        <taxon>Enterobacteriaceae</taxon>
        <taxon>Escherichia</taxon>
    </lineage>
</organism>
<feature type="domain" description="Trimeric autotransporter adhesin YadA-like C-terminal membrane anchor" evidence="11">
    <location>
        <begin position="480"/>
        <end position="534"/>
    </location>
</feature>
<dbReference type="GO" id="GO:0009986">
    <property type="term" value="C:cell surface"/>
    <property type="evidence" value="ECO:0007669"/>
    <property type="project" value="UniProtKB-SubCell"/>
</dbReference>
<keyword evidence="3" id="KW-0813">Transport</keyword>
<keyword evidence="5" id="KW-0812">Transmembrane</keyword>
<evidence type="ECO:0000256" key="10">
    <source>
        <dbReference type="SAM" id="SignalP"/>
    </source>
</evidence>
<evidence type="ECO:0000256" key="1">
    <source>
        <dbReference type="ARBA" id="ARBA00004241"/>
    </source>
</evidence>
<name>Q3ZTY1_ECOLX</name>
<dbReference type="RefSeq" id="WP_011310130.1">
    <property type="nucleotide sequence ID" value="NC_007365.1"/>
</dbReference>
<comment type="subcellular location">
    <subcellularLocation>
        <location evidence="2">Cell outer membrane</location>
    </subcellularLocation>
    <subcellularLocation>
        <location evidence="1">Cell surface</location>
    </subcellularLocation>
</comment>
<evidence type="ECO:0000259" key="11">
    <source>
        <dbReference type="Pfam" id="PF03895"/>
    </source>
</evidence>
<dbReference type="InterPro" id="IPR008640">
    <property type="entry name" value="Adhesin_Head_dom"/>
</dbReference>
<evidence type="ECO:0000256" key="2">
    <source>
        <dbReference type="ARBA" id="ARBA00004442"/>
    </source>
</evidence>